<dbReference type="Pfam" id="PF03865">
    <property type="entry name" value="ShlB"/>
    <property type="match status" value="1"/>
</dbReference>
<sequence length="143" mass="15641">RLQRLWSDRDFLNASMTGQLATGALDPSQQMIMGGPDTVRSYMEGALFGDEGYEATLEWQHNLALSWPGLWQSKIFWDSGGVATYTIPTSFVNLTGPGIGGNWTSPGQDWTGKLELGFPVGPLPSQIGYASPVQVWGQIQKTF</sequence>
<evidence type="ECO:0000313" key="2">
    <source>
        <dbReference type="EMBL" id="EQD77466.1"/>
    </source>
</evidence>
<accession>T1BWV7</accession>
<dbReference type="AlphaFoldDB" id="T1BWV7"/>
<dbReference type="InterPro" id="IPR051544">
    <property type="entry name" value="TPS_OM_transporter"/>
</dbReference>
<name>T1BWV7_9ZZZZ</name>
<feature type="non-terminal residue" evidence="2">
    <location>
        <position position="1"/>
    </location>
</feature>
<dbReference type="GO" id="GO:0008320">
    <property type="term" value="F:protein transmembrane transporter activity"/>
    <property type="evidence" value="ECO:0007669"/>
    <property type="project" value="TreeGrafter"/>
</dbReference>
<protein>
    <submittedName>
        <fullName evidence="2">Polypeptide-transport-associated domain-containing protein</fullName>
    </submittedName>
</protein>
<dbReference type="InterPro" id="IPR005565">
    <property type="entry name" value="Hemolysn_activator_HlyB_C"/>
</dbReference>
<evidence type="ECO:0000259" key="1">
    <source>
        <dbReference type="Pfam" id="PF03865"/>
    </source>
</evidence>
<comment type="caution">
    <text evidence="2">The sequence shown here is derived from an EMBL/GenBank/DDBJ whole genome shotgun (WGS) entry which is preliminary data.</text>
</comment>
<dbReference type="PANTHER" id="PTHR34597">
    <property type="entry name" value="SLR1661 PROTEIN"/>
    <property type="match status" value="1"/>
</dbReference>
<dbReference type="Gene3D" id="2.40.160.50">
    <property type="entry name" value="membrane protein fhac: a member of the omp85/tpsb transporter family"/>
    <property type="match status" value="1"/>
</dbReference>
<dbReference type="EMBL" id="AUZX01002169">
    <property type="protein sequence ID" value="EQD77466.1"/>
    <property type="molecule type" value="Genomic_DNA"/>
</dbReference>
<gene>
    <name evidence="2" type="ORF">B1A_02947</name>
</gene>
<organism evidence="2">
    <name type="scientific">mine drainage metagenome</name>
    <dbReference type="NCBI Taxonomy" id="410659"/>
    <lineage>
        <taxon>unclassified sequences</taxon>
        <taxon>metagenomes</taxon>
        <taxon>ecological metagenomes</taxon>
    </lineage>
</organism>
<dbReference type="GO" id="GO:0046819">
    <property type="term" value="P:protein secretion by the type V secretion system"/>
    <property type="evidence" value="ECO:0007669"/>
    <property type="project" value="TreeGrafter"/>
</dbReference>
<reference evidence="2" key="2">
    <citation type="journal article" date="2014" name="ISME J.">
        <title>Microbial stratification in low pH oxic and suboxic macroscopic growths along an acid mine drainage.</title>
        <authorList>
            <person name="Mendez-Garcia C."/>
            <person name="Mesa V."/>
            <person name="Sprenger R.R."/>
            <person name="Richter M."/>
            <person name="Diez M.S."/>
            <person name="Solano J."/>
            <person name="Bargiela R."/>
            <person name="Golyshina O.V."/>
            <person name="Manteca A."/>
            <person name="Ramos J.L."/>
            <person name="Gallego J.R."/>
            <person name="Llorente I."/>
            <person name="Martins Dos Santos V.A."/>
            <person name="Jensen O.N."/>
            <person name="Pelaez A.I."/>
            <person name="Sanchez J."/>
            <person name="Ferrer M."/>
        </authorList>
    </citation>
    <scope>NUCLEOTIDE SEQUENCE</scope>
</reference>
<dbReference type="PANTHER" id="PTHR34597:SF1">
    <property type="entry name" value="HEME_HEMOPEXIN TRANSPORTER PROTEIN HUXB"/>
    <property type="match status" value="1"/>
</dbReference>
<proteinExistence type="predicted"/>
<dbReference type="GO" id="GO:0098046">
    <property type="term" value="C:type V protein secretion system complex"/>
    <property type="evidence" value="ECO:0007669"/>
    <property type="project" value="TreeGrafter"/>
</dbReference>
<reference evidence="2" key="1">
    <citation type="submission" date="2013-08" db="EMBL/GenBank/DDBJ databases">
        <authorList>
            <person name="Mendez C."/>
            <person name="Richter M."/>
            <person name="Ferrer M."/>
            <person name="Sanchez J."/>
        </authorList>
    </citation>
    <scope>NUCLEOTIDE SEQUENCE</scope>
</reference>
<feature type="domain" description="Haemolysin activator HlyB C-terminal" evidence="1">
    <location>
        <begin position="12"/>
        <end position="100"/>
    </location>
</feature>